<evidence type="ECO:0000256" key="2">
    <source>
        <dbReference type="ARBA" id="ARBA00022692"/>
    </source>
</evidence>
<sequence length="493" mass="55994">MVTQLGLPDSEISILTQVSCGLYLSIPIQGMLHLTTHYLIFTISHNGVNQKITTDLRGLSKVKRKRIGAAQAVGEEAGIEITQGESEPKMVLFQFGGIQQRDKVFESIRQQWKLVNGKVALSQVSSDEEMLESNYRPSVGDGSPRTSILSNSLKNLEGSPFQQSNEEEPDKELVTQLNRYAEFKIQGPEWVELTEYQFPMSTERFFDVFFSDQGKALFGMDDYQRKCDRKNITYTKWTENDQGQRTRLLQSIFPVKGIPFVTSSRHERHFTLLRNDSALKPSYIVLDILNKTLDVPQADTFQIREKWVIFGQSPDSQRSILRASARVEFLKTSNFKDRIQAKALEGMKANMKSWINIVRKQGLLQRNDQRISQSEVLPRSPPISKDDQSKLRTINLVEKKPENQVPLLTNYQEQEGPATQNTQFSTVSAQASPQENGTTLFLVKCIIVFMVIIFFTLLYQLSALSSRIQSLEEAVENLGAEDNKIKAMFGSSQ</sequence>
<evidence type="ECO:0000256" key="4">
    <source>
        <dbReference type="ARBA" id="ARBA00023136"/>
    </source>
</evidence>
<keyword evidence="4 6" id="KW-0472">Membrane</keyword>
<dbReference type="EMBL" id="RRYP01007770">
    <property type="protein sequence ID" value="TNV80246.1"/>
    <property type="molecule type" value="Genomic_DNA"/>
</dbReference>
<feature type="transmembrane region" description="Helical" evidence="6">
    <location>
        <begin position="440"/>
        <end position="459"/>
    </location>
</feature>
<keyword evidence="3 6" id="KW-1133">Transmembrane helix</keyword>
<dbReference type="PROSITE" id="PS51778">
    <property type="entry name" value="VAST"/>
    <property type="match status" value="1"/>
</dbReference>
<reference evidence="8" key="1">
    <citation type="submission" date="2019-06" db="EMBL/GenBank/DDBJ databases">
        <authorList>
            <person name="Zheng W."/>
        </authorList>
    </citation>
    <scope>NUCLEOTIDE SEQUENCE</scope>
    <source>
        <strain evidence="8">QDHG01</strain>
    </source>
</reference>
<name>A0A8J8NUA5_HALGN</name>
<dbReference type="AlphaFoldDB" id="A0A8J8NUA5"/>
<dbReference type="Proteomes" id="UP000785679">
    <property type="component" value="Unassembled WGS sequence"/>
</dbReference>
<evidence type="ECO:0000256" key="1">
    <source>
        <dbReference type="ARBA" id="ARBA00004167"/>
    </source>
</evidence>
<feature type="compositionally biased region" description="Polar residues" evidence="5">
    <location>
        <begin position="144"/>
        <end position="164"/>
    </location>
</feature>
<dbReference type="Pfam" id="PF16016">
    <property type="entry name" value="VASt"/>
    <property type="match status" value="1"/>
</dbReference>
<dbReference type="Gene3D" id="2.30.29.30">
    <property type="entry name" value="Pleckstrin-homology domain (PH domain)/Phosphotyrosine-binding domain (PTB)"/>
    <property type="match status" value="1"/>
</dbReference>
<feature type="region of interest" description="Disordered" evidence="5">
    <location>
        <begin position="132"/>
        <end position="169"/>
    </location>
</feature>
<dbReference type="Pfam" id="PF02893">
    <property type="entry name" value="GRAM"/>
    <property type="match status" value="1"/>
</dbReference>
<dbReference type="PANTHER" id="PTHR47666">
    <property type="entry name" value="PROTEIN VASCULAR ASSOCIATED DEATH 1, CHLOROPLASTIC"/>
    <property type="match status" value="1"/>
</dbReference>
<evidence type="ECO:0000256" key="6">
    <source>
        <dbReference type="SAM" id="Phobius"/>
    </source>
</evidence>
<protein>
    <recommendedName>
        <fullName evidence="7">VASt domain-containing protein</fullName>
    </recommendedName>
</protein>
<organism evidence="8 9">
    <name type="scientific">Halteria grandinella</name>
    <dbReference type="NCBI Taxonomy" id="5974"/>
    <lineage>
        <taxon>Eukaryota</taxon>
        <taxon>Sar</taxon>
        <taxon>Alveolata</taxon>
        <taxon>Ciliophora</taxon>
        <taxon>Intramacronucleata</taxon>
        <taxon>Spirotrichea</taxon>
        <taxon>Stichotrichia</taxon>
        <taxon>Sporadotrichida</taxon>
        <taxon>Halteriidae</taxon>
        <taxon>Halteria</taxon>
    </lineage>
</organism>
<evidence type="ECO:0000313" key="9">
    <source>
        <dbReference type="Proteomes" id="UP000785679"/>
    </source>
</evidence>
<evidence type="ECO:0000256" key="5">
    <source>
        <dbReference type="SAM" id="MobiDB-lite"/>
    </source>
</evidence>
<dbReference type="InterPro" id="IPR004182">
    <property type="entry name" value="GRAM"/>
</dbReference>
<dbReference type="InterPro" id="IPR011993">
    <property type="entry name" value="PH-like_dom_sf"/>
</dbReference>
<dbReference type="InterPro" id="IPR031968">
    <property type="entry name" value="VASt"/>
</dbReference>
<feature type="domain" description="VASt" evidence="7">
    <location>
        <begin position="188"/>
        <end position="366"/>
    </location>
</feature>
<evidence type="ECO:0000313" key="8">
    <source>
        <dbReference type="EMBL" id="TNV80246.1"/>
    </source>
</evidence>
<dbReference type="PANTHER" id="PTHR47666:SF1">
    <property type="entry name" value="PROTEIN VASCULAR ASSOCIATED DEATH 1, CHLOROPLASTIC"/>
    <property type="match status" value="1"/>
</dbReference>
<proteinExistence type="predicted"/>
<keyword evidence="2 6" id="KW-0812">Transmembrane</keyword>
<evidence type="ECO:0000256" key="3">
    <source>
        <dbReference type="ARBA" id="ARBA00022989"/>
    </source>
</evidence>
<evidence type="ECO:0000259" key="7">
    <source>
        <dbReference type="PROSITE" id="PS51778"/>
    </source>
</evidence>
<keyword evidence="9" id="KW-1185">Reference proteome</keyword>
<gene>
    <name evidence="8" type="ORF">FGO68_gene5400</name>
</gene>
<accession>A0A8J8NUA5</accession>
<comment type="caution">
    <text evidence="8">The sequence shown here is derived from an EMBL/GenBank/DDBJ whole genome shotgun (WGS) entry which is preliminary data.</text>
</comment>
<dbReference type="GO" id="GO:0016020">
    <property type="term" value="C:membrane"/>
    <property type="evidence" value="ECO:0007669"/>
    <property type="project" value="UniProtKB-SubCell"/>
</dbReference>
<dbReference type="OrthoDB" id="303606at2759"/>
<comment type="subcellular location">
    <subcellularLocation>
        <location evidence="1">Membrane</location>
        <topology evidence="1">Single-pass membrane protein</topology>
    </subcellularLocation>
</comment>